<keyword evidence="4" id="KW-1185">Reference proteome</keyword>
<dbReference type="InterPro" id="IPR010158">
    <property type="entry name" value="Amidase_Cbmase"/>
</dbReference>
<gene>
    <name evidence="3" type="ORF">ACFFUT_07075</name>
</gene>
<dbReference type="SUPFAM" id="SSF53187">
    <property type="entry name" value="Zn-dependent exopeptidases"/>
    <property type="match status" value="1"/>
</dbReference>
<sequence length="395" mass="42279">MSVGADRFLKDLHQLRTFGATGTGIVRRAFSDMDIAARLWLAAEMQEAGLTPQFDPVGNLFGLHPAEKSLLIGSHSDTQPEGGWLDGALGVLMGLAIARASVQAGGPPVSVVSFQDEEGRFGGLTGSRVWAGDISLSEVDDLCDFDGISFADARSKMKELAGDFVNPAQFTGYIEPHIEQGPVLDTSGEKVGVVTEIVGTRELLVTLKGQQNHAGTTPMPMRRDAFQALAEFSHELNGRFQNVVASQTVWTIGHVEVHPNAASIVPGQVRFSAQWRDGDAGRLACMEDIVRETLADVCATHGIGARLSESQQILPVKMDTGLREKLEIAAEQSVPGSWRKMPSGALHDASYVARLMPTAMMFVPSIGGISHSFEEDTAEDDLVIGLNVLARAAFG</sequence>
<dbReference type="Pfam" id="PF01546">
    <property type="entry name" value="Peptidase_M20"/>
    <property type="match status" value="1"/>
</dbReference>
<comment type="similarity">
    <text evidence="1">Belongs to the peptidase M20 family.</text>
</comment>
<dbReference type="RefSeq" id="WP_213890157.1">
    <property type="nucleotide sequence ID" value="NZ_JAGFNU010000009.1"/>
</dbReference>
<dbReference type="GO" id="GO:0016787">
    <property type="term" value="F:hydrolase activity"/>
    <property type="evidence" value="ECO:0007669"/>
    <property type="project" value="UniProtKB-KW"/>
</dbReference>
<dbReference type="PANTHER" id="PTHR32494">
    <property type="entry name" value="ALLANTOATE DEIMINASE-RELATED"/>
    <property type="match status" value="1"/>
</dbReference>
<dbReference type="NCBIfam" id="TIGR01879">
    <property type="entry name" value="hydantase"/>
    <property type="match status" value="1"/>
</dbReference>
<reference evidence="3 4" key="1">
    <citation type="submission" date="2024-09" db="EMBL/GenBank/DDBJ databases">
        <authorList>
            <person name="Sun Q."/>
            <person name="Mori K."/>
        </authorList>
    </citation>
    <scope>NUCLEOTIDE SEQUENCE [LARGE SCALE GENOMIC DNA]</scope>
    <source>
        <strain evidence="3 4">CECT 8726</strain>
    </source>
</reference>
<dbReference type="InterPro" id="IPR036264">
    <property type="entry name" value="Bact_exopeptidase_dim_dom"/>
</dbReference>
<dbReference type="Proteomes" id="UP001589683">
    <property type="component" value="Unassembled WGS sequence"/>
</dbReference>
<proteinExistence type="inferred from homology"/>
<dbReference type="PIRSF" id="PIRSF001235">
    <property type="entry name" value="Amidase_carbamoylase"/>
    <property type="match status" value="1"/>
</dbReference>
<dbReference type="EMBL" id="JBHMEA010000024">
    <property type="protein sequence ID" value="MFB9231544.1"/>
    <property type="molecule type" value="Genomic_DNA"/>
</dbReference>
<protein>
    <submittedName>
        <fullName evidence="3">Hydantoinase/carbamoylase family amidase</fullName>
        <ecNumber evidence="3">3.5.-.-</ecNumber>
    </submittedName>
</protein>
<organism evidence="3 4">
    <name type="scientific">Pseudohalocynthiibacter aestuariivivens</name>
    <dbReference type="NCBI Taxonomy" id="1591409"/>
    <lineage>
        <taxon>Bacteria</taxon>
        <taxon>Pseudomonadati</taxon>
        <taxon>Pseudomonadota</taxon>
        <taxon>Alphaproteobacteria</taxon>
        <taxon>Rhodobacterales</taxon>
        <taxon>Paracoccaceae</taxon>
        <taxon>Pseudohalocynthiibacter</taxon>
    </lineage>
</organism>
<dbReference type="Gene3D" id="3.30.70.360">
    <property type="match status" value="1"/>
</dbReference>
<evidence type="ECO:0000313" key="4">
    <source>
        <dbReference type="Proteomes" id="UP001589683"/>
    </source>
</evidence>
<name>A0ABV5JDJ8_9RHOB</name>
<evidence type="ECO:0000256" key="1">
    <source>
        <dbReference type="ARBA" id="ARBA00006153"/>
    </source>
</evidence>
<dbReference type="PANTHER" id="PTHR32494:SF5">
    <property type="entry name" value="ALLANTOATE AMIDOHYDROLASE"/>
    <property type="match status" value="1"/>
</dbReference>
<keyword evidence="2 3" id="KW-0378">Hydrolase</keyword>
<comment type="caution">
    <text evidence="3">The sequence shown here is derived from an EMBL/GenBank/DDBJ whole genome shotgun (WGS) entry which is preliminary data.</text>
</comment>
<dbReference type="Gene3D" id="3.40.630.10">
    <property type="entry name" value="Zn peptidases"/>
    <property type="match status" value="1"/>
</dbReference>
<accession>A0ABV5JDJ8</accession>
<dbReference type="EC" id="3.5.-.-" evidence="3"/>
<dbReference type="InterPro" id="IPR002933">
    <property type="entry name" value="Peptidase_M20"/>
</dbReference>
<evidence type="ECO:0000313" key="3">
    <source>
        <dbReference type="EMBL" id="MFB9231544.1"/>
    </source>
</evidence>
<dbReference type="SUPFAM" id="SSF55031">
    <property type="entry name" value="Bacterial exopeptidase dimerisation domain"/>
    <property type="match status" value="1"/>
</dbReference>
<dbReference type="CDD" id="cd03884">
    <property type="entry name" value="M20_bAS"/>
    <property type="match status" value="1"/>
</dbReference>
<evidence type="ECO:0000256" key="2">
    <source>
        <dbReference type="ARBA" id="ARBA00022801"/>
    </source>
</evidence>